<name>A0AA88LXF0_CHASR</name>
<organism evidence="2 3">
    <name type="scientific">Channa striata</name>
    <name type="common">Snakehead murrel</name>
    <name type="synonym">Ophicephalus striatus</name>
    <dbReference type="NCBI Taxonomy" id="64152"/>
    <lineage>
        <taxon>Eukaryota</taxon>
        <taxon>Metazoa</taxon>
        <taxon>Chordata</taxon>
        <taxon>Craniata</taxon>
        <taxon>Vertebrata</taxon>
        <taxon>Euteleostomi</taxon>
        <taxon>Actinopterygii</taxon>
        <taxon>Neopterygii</taxon>
        <taxon>Teleostei</taxon>
        <taxon>Neoteleostei</taxon>
        <taxon>Acanthomorphata</taxon>
        <taxon>Anabantaria</taxon>
        <taxon>Anabantiformes</taxon>
        <taxon>Channoidei</taxon>
        <taxon>Channidae</taxon>
        <taxon>Channa</taxon>
    </lineage>
</organism>
<evidence type="ECO:0000313" key="3">
    <source>
        <dbReference type="Proteomes" id="UP001187415"/>
    </source>
</evidence>
<proteinExistence type="predicted"/>
<evidence type="ECO:0000313" key="2">
    <source>
        <dbReference type="EMBL" id="KAK2826098.1"/>
    </source>
</evidence>
<accession>A0AA88LXF0</accession>
<protein>
    <submittedName>
        <fullName evidence="2">Uncharacterized protein</fullName>
    </submittedName>
</protein>
<dbReference type="Proteomes" id="UP001187415">
    <property type="component" value="Unassembled WGS sequence"/>
</dbReference>
<dbReference type="AlphaFoldDB" id="A0AA88LXF0"/>
<feature type="region of interest" description="Disordered" evidence="1">
    <location>
        <begin position="48"/>
        <end position="69"/>
    </location>
</feature>
<keyword evidence="3" id="KW-1185">Reference proteome</keyword>
<comment type="caution">
    <text evidence="2">The sequence shown here is derived from an EMBL/GenBank/DDBJ whole genome shotgun (WGS) entry which is preliminary data.</text>
</comment>
<reference evidence="2" key="1">
    <citation type="submission" date="2023-07" db="EMBL/GenBank/DDBJ databases">
        <title>Chromosome-level Genome Assembly of Striped Snakehead (Channa striata).</title>
        <authorList>
            <person name="Liu H."/>
        </authorList>
    </citation>
    <scope>NUCLEOTIDE SEQUENCE</scope>
    <source>
        <strain evidence="2">Gz</strain>
        <tissue evidence="2">Muscle</tissue>
    </source>
</reference>
<dbReference type="EMBL" id="JAUPFM010000016">
    <property type="protein sequence ID" value="KAK2826098.1"/>
    <property type="molecule type" value="Genomic_DNA"/>
</dbReference>
<evidence type="ECO:0000256" key="1">
    <source>
        <dbReference type="SAM" id="MobiDB-lite"/>
    </source>
</evidence>
<gene>
    <name evidence="2" type="ORF">Q5P01_020312</name>
</gene>
<sequence length="293" mass="30008">MSGTPAITGTPSSSECLLPGPLLLVDAAAVSSPAEVFRWDAVVQGSGLSTGGRLPDSRKPGPDGVGWGGKRPGEASWTVAQCGDCLSAQALGHAATPPWARAPALGFQRDVTGGLAFPLHCRIHAPPTVLPKPPSQTAFSPHSLLAPKCPSNSFSVSAMNPGSFSHCAIPTTAASHLGREGGGGCAATLHPSAPCLSMLWTMMLQHGSLGAVKTLASFSLHRSPHGISLAGPPLKFLPSWSQHSRSQPPCLGRAEWLGLGGMALPPSLVPSYGYNSSPQHIPPATDQSPQQPG</sequence>